<dbReference type="InterPro" id="IPR029465">
    <property type="entry name" value="ATPgrasp_TupA"/>
</dbReference>
<reference evidence="3 4" key="1">
    <citation type="journal article" date="2019" name="Nat. Med.">
        <title>A library of human gut bacterial isolates paired with longitudinal multiomics data enables mechanistic microbiome research.</title>
        <authorList>
            <person name="Poyet M."/>
            <person name="Groussin M."/>
            <person name="Gibbons S.M."/>
            <person name="Avila-Pacheco J."/>
            <person name="Jiang X."/>
            <person name="Kearney S.M."/>
            <person name="Perrotta A.R."/>
            <person name="Berdy B."/>
            <person name="Zhao S."/>
            <person name="Lieberman T.D."/>
            <person name="Swanson P.K."/>
            <person name="Smith M."/>
            <person name="Roesemann S."/>
            <person name="Alexander J.E."/>
            <person name="Rich S.A."/>
            <person name="Livny J."/>
            <person name="Vlamakis H."/>
            <person name="Clish C."/>
            <person name="Bullock K."/>
            <person name="Deik A."/>
            <person name="Scott J."/>
            <person name="Pierce K.A."/>
            <person name="Xavier R.J."/>
            <person name="Alm E.J."/>
        </authorList>
    </citation>
    <scope>NUCLEOTIDE SEQUENCE [LARGE SCALE GENOMIC DNA]</scope>
    <source>
        <strain evidence="1 4">BIOML-A11</strain>
        <strain evidence="2 3">BIOML-A5</strain>
    </source>
</reference>
<evidence type="ECO:0008006" key="5">
    <source>
        <dbReference type="Google" id="ProtNLM"/>
    </source>
</evidence>
<sequence length="262" mass="30417">MGKWPNLKHPQLFTEKIQWLKMNNRKPEYTIMVDKYAVKEYVANIIGKQYIIPTLAVWEKTEDIDCDCLPNQFVLKTTHGGGGCDVIVCKDKRKFDKEAALVKLTTSLTSDLFKKFREWPYKNVPKRIIAEKFMQVENAEEGSDLKDYKFFCFNGKVRFFKIDFDRFVEHHANYYSPDGKLLPFGEADLPPVPSHVENMPENLAEMIQLAEKLSVEQSFLRVDFYNINGLIYFGELTFYPASGMGTFTDENIDLQLGSYLKL</sequence>
<dbReference type="Pfam" id="PF14305">
    <property type="entry name" value="ATPgrasp_TupA"/>
    <property type="match status" value="1"/>
</dbReference>
<proteinExistence type="predicted"/>
<evidence type="ECO:0000313" key="1">
    <source>
        <dbReference type="EMBL" id="KAB4213759.1"/>
    </source>
</evidence>
<comment type="caution">
    <text evidence="2">The sequence shown here is derived from an EMBL/GenBank/DDBJ whole genome shotgun (WGS) entry which is preliminary data.</text>
</comment>
<accession>A0A139JZI0</accession>
<dbReference type="EMBL" id="WCTR01000005">
    <property type="protein sequence ID" value="KAB4213759.1"/>
    <property type="molecule type" value="Genomic_DNA"/>
</dbReference>
<name>A0A139JZI0_BACUN</name>
<gene>
    <name evidence="2" type="ORF">GAP47_07935</name>
    <name evidence="1" type="ORF">GAP55_08040</name>
</gene>
<protein>
    <recommendedName>
        <fullName evidence="5">Glycosyl transferase</fullName>
    </recommendedName>
</protein>
<dbReference type="Proteomes" id="UP000462376">
    <property type="component" value="Unassembled WGS sequence"/>
</dbReference>
<evidence type="ECO:0000313" key="2">
    <source>
        <dbReference type="EMBL" id="KAB4237934.1"/>
    </source>
</evidence>
<evidence type="ECO:0000313" key="4">
    <source>
        <dbReference type="Proteomes" id="UP000466952"/>
    </source>
</evidence>
<evidence type="ECO:0000313" key="3">
    <source>
        <dbReference type="Proteomes" id="UP000462376"/>
    </source>
</evidence>
<dbReference type="SUPFAM" id="SSF56059">
    <property type="entry name" value="Glutathione synthetase ATP-binding domain-like"/>
    <property type="match status" value="1"/>
</dbReference>
<dbReference type="AlphaFoldDB" id="A0A139JZI0"/>
<organism evidence="2 3">
    <name type="scientific">Bacteroides uniformis</name>
    <dbReference type="NCBI Taxonomy" id="820"/>
    <lineage>
        <taxon>Bacteria</taxon>
        <taxon>Pseudomonadati</taxon>
        <taxon>Bacteroidota</taxon>
        <taxon>Bacteroidia</taxon>
        <taxon>Bacteroidales</taxon>
        <taxon>Bacteroidaceae</taxon>
        <taxon>Bacteroides</taxon>
    </lineage>
</organism>
<dbReference type="Proteomes" id="UP000466952">
    <property type="component" value="Unassembled WGS sequence"/>
</dbReference>
<dbReference type="EMBL" id="WCTL01000005">
    <property type="protein sequence ID" value="KAB4237934.1"/>
    <property type="molecule type" value="Genomic_DNA"/>
</dbReference>